<evidence type="ECO:0000256" key="1">
    <source>
        <dbReference type="SAM" id="Coils"/>
    </source>
</evidence>
<evidence type="ECO:0008006" key="4">
    <source>
        <dbReference type="Google" id="ProtNLM"/>
    </source>
</evidence>
<protein>
    <recommendedName>
        <fullName evidence="4">Rad50/SbcC-type AAA domain-containing protein</fullName>
    </recommendedName>
</protein>
<sequence>MHSRLILKKLILTGDGKQDAVIDFHEGLNVIAGASDTGKSFAFECINFILGSSEVPSCPPEAKGYQTVFIEIKDSCQQEVFTLKRDFSKDNYKSIFICYSAYKDIRQGTFEKLSVSHKAKKSLSKKLLDMCDCPYETVIAKKAKGTTQSFTFRSFIPMIMMGELRVTEKHSAIYRINPKGSNSSTAELTSFQTVISGRDYEKKEKEVSPEIIKAKLRGQIEELSYMIDELRTENAGLEVQDKIRDGQDIVEKIKEINEFIDCKKEEVKKYETEYEQLQSKSGEIRRKIFRLNDNIDKFHLLKKNYLSDLERLEFIFDAHDLTQQLIDVECPICHSPMRVEDAESSNDYFIALSSERTKIQIQISELDDTILDLQNEVKEKERSLEDITLKSELISQELNAILLPIISEKVAEVQALLDIQEQVNIVLRNSEKVKKYNDRISELTNKIDNTKADKGNEIEPVAESYLTGLCNEISALLKECNFIGKEEKVEFNNRTHDLEIDGKPKASYGKGARAIINSVFLLGIMNYCLERDLCHPGVVVLDSPLTTYKEKDKKNGENDESVGRGIKEKFYKMLADEGTSKQIIIFDNEEPDEEVKGKINYLHFSGEAKIGRKGFIPE</sequence>
<dbReference type="Proteomes" id="UP000613208">
    <property type="component" value="Unassembled WGS sequence"/>
</dbReference>
<dbReference type="Gene3D" id="3.40.50.300">
    <property type="entry name" value="P-loop containing nucleotide triphosphate hydrolases"/>
    <property type="match status" value="1"/>
</dbReference>
<dbReference type="GO" id="GO:0006302">
    <property type="term" value="P:double-strand break repair"/>
    <property type="evidence" value="ECO:0007669"/>
    <property type="project" value="InterPro"/>
</dbReference>
<evidence type="ECO:0000313" key="2">
    <source>
        <dbReference type="EMBL" id="GFO85046.1"/>
    </source>
</evidence>
<dbReference type="GO" id="GO:0016887">
    <property type="term" value="F:ATP hydrolysis activity"/>
    <property type="evidence" value="ECO:0007669"/>
    <property type="project" value="InterPro"/>
</dbReference>
<proteinExistence type="predicted"/>
<evidence type="ECO:0000313" key="3">
    <source>
        <dbReference type="Proteomes" id="UP000613208"/>
    </source>
</evidence>
<name>A0A916Q9F3_9FIRM</name>
<dbReference type="InterPro" id="IPR027417">
    <property type="entry name" value="P-loop_NTPase"/>
</dbReference>
<comment type="caution">
    <text evidence="2">The sequence shown here is derived from an EMBL/GenBank/DDBJ whole genome shotgun (WGS) entry which is preliminary data.</text>
</comment>
<dbReference type="AlphaFoldDB" id="A0A916Q9F3"/>
<feature type="coiled-coil region" evidence="1">
    <location>
        <begin position="356"/>
        <end position="390"/>
    </location>
</feature>
<organism evidence="2 3">
    <name type="scientific">Anaerostipes butyraticus</name>
    <dbReference type="NCBI Taxonomy" id="645466"/>
    <lineage>
        <taxon>Bacteria</taxon>
        <taxon>Bacillati</taxon>
        <taxon>Bacillota</taxon>
        <taxon>Clostridia</taxon>
        <taxon>Lachnospirales</taxon>
        <taxon>Lachnospiraceae</taxon>
        <taxon>Anaerostipes</taxon>
    </lineage>
</organism>
<accession>A0A916Q9F3</accession>
<dbReference type="EMBL" id="BLYI01000030">
    <property type="protein sequence ID" value="GFO85046.1"/>
    <property type="molecule type" value="Genomic_DNA"/>
</dbReference>
<feature type="coiled-coil region" evidence="1">
    <location>
        <begin position="213"/>
        <end position="287"/>
    </location>
</feature>
<reference evidence="2" key="1">
    <citation type="submission" date="2020-06" db="EMBL/GenBank/DDBJ databases">
        <title>Characterization of fructooligosaccharide metabolism and fructooligosaccharide-degrading enzymes in human commensal butyrate producers.</title>
        <authorList>
            <person name="Tanno H."/>
            <person name="Fujii T."/>
            <person name="Hirano K."/>
            <person name="Maeno S."/>
            <person name="Tonozuka T."/>
            <person name="Sakamoto M."/>
            <person name="Ohkuma M."/>
            <person name="Tochio T."/>
            <person name="Endo A."/>
        </authorList>
    </citation>
    <scope>NUCLEOTIDE SEQUENCE</scope>
    <source>
        <strain evidence="2">JCM 17466</strain>
    </source>
</reference>
<keyword evidence="1" id="KW-0175">Coiled coil</keyword>
<gene>
    <name evidence="2" type="ORF">ANBU17_13930</name>
</gene>
<keyword evidence="3" id="KW-1185">Reference proteome</keyword>